<sequence>MKNPPFFYKVSFHFLAQDQNNELKHHSWQKEFHNSNPFEARKEAFEAFDDYLNNLEVNGRIEIDNYGNPKIISPTTVPEKPDFSEKLDSEDVTEMRDYIQKSTSYLLEFVETLDVLLIIEDDNLVDEIGYGDSTLAIHSISSHSFSKQEILDNLSREVDLYEKCNYHPFDHTVVIQHFGEDYAESGEEEGAENYAILPTPFKWITKEQYEECKEENEPVSELSEQNLWENIIDRGESNTLEFKSSLIYNFIPGSPNYVPRFNNAKTICGFLNSNGGILIIGISDDGKPQGIDKDLEFLGSKDKIKLEVDNMLPNYFSNSISSLIETSFVKIQERELLIIRVKPSSSPIFLKNYNPVANKTSKHFFVRRSASTTEIKDVEEIINYVFNHWNKN</sequence>
<dbReference type="EMBL" id="BMGK01000011">
    <property type="protein sequence ID" value="GGD99559.1"/>
    <property type="molecule type" value="Genomic_DNA"/>
</dbReference>
<proteinExistence type="predicted"/>
<evidence type="ECO:0000259" key="1">
    <source>
        <dbReference type="Pfam" id="PF04326"/>
    </source>
</evidence>
<feature type="domain" description="Schlafen AlbA-2" evidence="1">
    <location>
        <begin position="236"/>
        <end position="375"/>
    </location>
</feature>
<dbReference type="AlphaFoldDB" id="A0A8J2VDS5"/>
<dbReference type="RefSeq" id="WP_188442825.1">
    <property type="nucleotide sequence ID" value="NZ_BMGK01000011.1"/>
</dbReference>
<reference evidence="2" key="2">
    <citation type="submission" date="2020-09" db="EMBL/GenBank/DDBJ databases">
        <authorList>
            <person name="Sun Q."/>
            <person name="Zhou Y."/>
        </authorList>
    </citation>
    <scope>NUCLEOTIDE SEQUENCE</scope>
    <source>
        <strain evidence="2">CGMCC 1.12924</strain>
    </source>
</reference>
<gene>
    <name evidence="2" type="ORF">GCM10011312_23760</name>
</gene>
<organism evidence="2 3">
    <name type="scientific">Planktosalinus lacus</name>
    <dbReference type="NCBI Taxonomy" id="1526573"/>
    <lineage>
        <taxon>Bacteria</taxon>
        <taxon>Pseudomonadati</taxon>
        <taxon>Bacteroidota</taxon>
        <taxon>Flavobacteriia</taxon>
        <taxon>Flavobacteriales</taxon>
        <taxon>Flavobacteriaceae</taxon>
        <taxon>Planktosalinus</taxon>
    </lineage>
</organism>
<dbReference type="Proteomes" id="UP000652231">
    <property type="component" value="Unassembled WGS sequence"/>
</dbReference>
<protein>
    <recommendedName>
        <fullName evidence="1">Schlafen AlbA-2 domain-containing protein</fullName>
    </recommendedName>
</protein>
<dbReference type="Pfam" id="PF04326">
    <property type="entry name" value="SLFN_AlbA_2"/>
    <property type="match status" value="1"/>
</dbReference>
<dbReference type="PANTHER" id="PTHR30595">
    <property type="entry name" value="GLPR-RELATED TRANSCRIPTIONAL REPRESSOR"/>
    <property type="match status" value="1"/>
</dbReference>
<keyword evidence="3" id="KW-1185">Reference proteome</keyword>
<dbReference type="InterPro" id="IPR038461">
    <property type="entry name" value="Schlafen_AlbA_2_dom_sf"/>
</dbReference>
<reference evidence="2" key="1">
    <citation type="journal article" date="2014" name="Int. J. Syst. Evol. Microbiol.">
        <title>Complete genome sequence of Corynebacterium casei LMG S-19264T (=DSM 44701T), isolated from a smear-ripened cheese.</title>
        <authorList>
            <consortium name="US DOE Joint Genome Institute (JGI-PGF)"/>
            <person name="Walter F."/>
            <person name="Albersmeier A."/>
            <person name="Kalinowski J."/>
            <person name="Ruckert C."/>
        </authorList>
    </citation>
    <scope>NUCLEOTIDE SEQUENCE</scope>
    <source>
        <strain evidence="2">CGMCC 1.12924</strain>
    </source>
</reference>
<evidence type="ECO:0000313" key="2">
    <source>
        <dbReference type="EMBL" id="GGD99559.1"/>
    </source>
</evidence>
<name>A0A8J2VDS5_9FLAO</name>
<evidence type="ECO:0000313" key="3">
    <source>
        <dbReference type="Proteomes" id="UP000652231"/>
    </source>
</evidence>
<comment type="caution">
    <text evidence="2">The sequence shown here is derived from an EMBL/GenBank/DDBJ whole genome shotgun (WGS) entry which is preliminary data.</text>
</comment>
<dbReference type="PANTHER" id="PTHR30595:SF6">
    <property type="entry name" value="SCHLAFEN ALBA-2 DOMAIN-CONTAINING PROTEIN"/>
    <property type="match status" value="1"/>
</dbReference>
<dbReference type="Gene3D" id="3.30.950.30">
    <property type="entry name" value="Schlafen, AAA domain"/>
    <property type="match status" value="1"/>
</dbReference>
<accession>A0A8J2VDS5</accession>
<dbReference type="InterPro" id="IPR007421">
    <property type="entry name" value="Schlafen_AlbA_2_dom"/>
</dbReference>